<proteinExistence type="predicted"/>
<feature type="region of interest" description="Disordered" evidence="1">
    <location>
        <begin position="1"/>
        <end position="31"/>
    </location>
</feature>
<reference evidence="2" key="1">
    <citation type="submission" date="2019-08" db="EMBL/GenBank/DDBJ databases">
        <authorList>
            <person name="Kucharzyk K."/>
            <person name="Murdoch R.W."/>
            <person name="Higgins S."/>
            <person name="Loffler F."/>
        </authorList>
    </citation>
    <scope>NUCLEOTIDE SEQUENCE</scope>
</reference>
<evidence type="ECO:0008006" key="3">
    <source>
        <dbReference type="Google" id="ProtNLM"/>
    </source>
</evidence>
<organism evidence="2">
    <name type="scientific">bioreactor metagenome</name>
    <dbReference type="NCBI Taxonomy" id="1076179"/>
    <lineage>
        <taxon>unclassified sequences</taxon>
        <taxon>metagenomes</taxon>
        <taxon>ecological metagenomes</taxon>
    </lineage>
</organism>
<feature type="compositionally biased region" description="Basic and acidic residues" evidence="1">
    <location>
        <begin position="20"/>
        <end position="31"/>
    </location>
</feature>
<protein>
    <recommendedName>
        <fullName evidence="3">NAD-specific glutamate dehydrogenase</fullName>
    </recommendedName>
</protein>
<dbReference type="AntiFam" id="ANF00162">
    <property type="entry name" value="Shadow ORF (opposite ppdK)"/>
</dbReference>
<dbReference type="AlphaFoldDB" id="A0A644Z943"/>
<comment type="caution">
    <text evidence="2">The sequence shown here is derived from an EMBL/GenBank/DDBJ whole genome shotgun (WGS) entry which is preliminary data.</text>
</comment>
<sequence>MSRGWSGRAGSGALLQCRPGRGEAGDRDAERGAGHVVHPDLVEQLDRLRVAAVLTTDTGLQAGLPAAALLDADPDQLADTVPVDLGERVGRDDVVVDVGVEERALGVVTRQADPGLGEVVGAEAEVVGVVGDLVGDQSGARQLDHRADRVVERHPAGGDLLVGDPDDDLPQPLELLRVGDQRDHDLHDRLEAALLDRDGGPDDGLGLHVRDLRVEQRQAAAAGAEHRVRLGELLHPGQQRLLLGQFVGGGAGEPELLDLEILLDQAGQELVQRRVEQPDVHRQAAHRLEDRLEVGLLEGQDLGQRRGPVGLVVGQDHPLHGGQPDLIHEHVLGAAQADALGAELARLRGVVAVVGVGPHGQRPHLVGPADDPLEVLAHRRRDQLHRPVEHLAGGAVDGDDVALVPGPTVDREDLVGGVDGQLVGAGDAGPAHAAGDHRRVGGHAAVRGQHALGLDDAVDVVRGGLPADQHDVLTGLAARLGGVGVEDDHADRGARGGVQADGDRLGLGLGVDAGVHQLVQLVGLDPADRLVLVDDALVDQVAGDLDRRPRGALAVAGLQHVELLVLDGELHVLHVPVVLLHPVHGVQELVVGLREDLLHLGQRPGRTDARDDVLALRVGEELPVELLRAGGGVAGEAHPGGGGLAHVAEHHLHHVDGGAELGGDVVGAPVDLGTRVVPGPEDGVHGAAQLLHRVGRPGAAQGLGGELLELGHQLLQVLGAQVGVAGGTLGLLHGGEGVLVDVRGDALDDLAVHLDEAAVGVPREAGVAGLGSQRLDGGVVDAEVEDGVHHAGHGLHGTGPYGDQQRLLGPAERTARTLLEAVHRLLDLAPQSRRPLTGLHGLHARGGGDGERVRDRNPDPVHLGHTGALTTEERLHVSVALGEVVDVAAVWGLISHQLLLVRAGPRCPATFSPVVSR</sequence>
<gene>
    <name evidence="2" type="ORF">SDC9_83400</name>
</gene>
<accession>A0A644Z943</accession>
<name>A0A644Z943_9ZZZZ</name>
<feature type="compositionally biased region" description="Basic and acidic residues" evidence="1">
    <location>
        <begin position="846"/>
        <end position="859"/>
    </location>
</feature>
<feature type="compositionally biased region" description="Low complexity" evidence="1">
    <location>
        <begin position="1"/>
        <end position="13"/>
    </location>
</feature>
<evidence type="ECO:0000313" key="2">
    <source>
        <dbReference type="EMBL" id="MPM36798.1"/>
    </source>
</evidence>
<evidence type="ECO:0000256" key="1">
    <source>
        <dbReference type="SAM" id="MobiDB-lite"/>
    </source>
</evidence>
<feature type="region of interest" description="Disordered" evidence="1">
    <location>
        <begin position="837"/>
        <end position="867"/>
    </location>
</feature>
<dbReference type="EMBL" id="VSSQ01007726">
    <property type="protein sequence ID" value="MPM36798.1"/>
    <property type="molecule type" value="Genomic_DNA"/>
</dbReference>